<evidence type="ECO:0000313" key="2">
    <source>
        <dbReference type="EMBL" id="KAJ1085326.1"/>
    </source>
</evidence>
<dbReference type="InterPro" id="IPR054465">
    <property type="entry name" value="Integrase_p58-like_C"/>
</dbReference>
<protein>
    <recommendedName>
        <fullName evidence="1">Integrase p58-like C-terminal domain-containing protein</fullName>
    </recommendedName>
</protein>
<organism evidence="2 3">
    <name type="scientific">Pleurodeles waltl</name>
    <name type="common">Iberian ribbed newt</name>
    <dbReference type="NCBI Taxonomy" id="8319"/>
    <lineage>
        <taxon>Eukaryota</taxon>
        <taxon>Metazoa</taxon>
        <taxon>Chordata</taxon>
        <taxon>Craniata</taxon>
        <taxon>Vertebrata</taxon>
        <taxon>Euteleostomi</taxon>
        <taxon>Amphibia</taxon>
        <taxon>Batrachia</taxon>
        <taxon>Caudata</taxon>
        <taxon>Salamandroidea</taxon>
        <taxon>Salamandridae</taxon>
        <taxon>Pleurodelinae</taxon>
        <taxon>Pleurodeles</taxon>
    </lineage>
</organism>
<comment type="caution">
    <text evidence="2">The sequence shown here is derived from an EMBL/GenBank/DDBJ whole genome shotgun (WGS) entry which is preliminary data.</text>
</comment>
<dbReference type="PANTHER" id="PTHR37984:SF15">
    <property type="entry name" value="INTEGRASE CATALYTIC DOMAIN-CONTAINING PROTEIN"/>
    <property type="match status" value="1"/>
</dbReference>
<evidence type="ECO:0000313" key="3">
    <source>
        <dbReference type="Proteomes" id="UP001066276"/>
    </source>
</evidence>
<feature type="domain" description="Integrase p58-like C-terminal" evidence="1">
    <location>
        <begin position="104"/>
        <end position="137"/>
    </location>
</feature>
<keyword evidence="3" id="KW-1185">Reference proteome</keyword>
<reference evidence="2" key="1">
    <citation type="journal article" date="2022" name="bioRxiv">
        <title>Sequencing and chromosome-scale assembly of the giantPleurodeles waltlgenome.</title>
        <authorList>
            <person name="Brown T."/>
            <person name="Elewa A."/>
            <person name="Iarovenko S."/>
            <person name="Subramanian E."/>
            <person name="Araus A.J."/>
            <person name="Petzold A."/>
            <person name="Susuki M."/>
            <person name="Suzuki K.-i.T."/>
            <person name="Hayashi T."/>
            <person name="Toyoda A."/>
            <person name="Oliveira C."/>
            <person name="Osipova E."/>
            <person name="Leigh N.D."/>
            <person name="Simon A."/>
            <person name="Yun M.H."/>
        </authorList>
    </citation>
    <scope>NUCLEOTIDE SEQUENCE</scope>
    <source>
        <strain evidence="2">20211129_DDA</strain>
        <tissue evidence="2">Liver</tissue>
    </source>
</reference>
<dbReference type="InterPro" id="IPR050951">
    <property type="entry name" value="Retrovirus_Pol_polyprotein"/>
</dbReference>
<accession>A0AAV7L0U8</accession>
<name>A0AAV7L0U8_PLEWA</name>
<dbReference type="AlphaFoldDB" id="A0AAV7L0U8"/>
<dbReference type="Proteomes" id="UP001066276">
    <property type="component" value="Chromosome 12"/>
</dbReference>
<dbReference type="PANTHER" id="PTHR37984">
    <property type="entry name" value="PROTEIN CBG26694"/>
    <property type="match status" value="1"/>
</dbReference>
<dbReference type="Pfam" id="PF22938">
    <property type="entry name" value="Integrase_p58_C"/>
    <property type="match status" value="1"/>
</dbReference>
<sequence>MQSSTGHSPFELLFGRQLRTLFEILAEQWEESEDDLKDILTYMRELKENLHKIWEEAHKTLRDAQEKQKAHYDAHSSPRSLTVGQKVLVLLPSTENKLLACWLGPYTVLEQATPTTYKSEIPNGSGREQIYHINLLKTWYENTESTMDMYKTTGSEGSIPVYPTEVSTETEIIMPQINDTLLVEQKTQLRDLVQGSLDVFSKKPGRTHMIQHHIRTIGDRVARQ</sequence>
<proteinExistence type="predicted"/>
<gene>
    <name evidence="2" type="ORF">NDU88_005459</name>
</gene>
<evidence type="ECO:0000259" key="1">
    <source>
        <dbReference type="Pfam" id="PF22938"/>
    </source>
</evidence>
<dbReference type="EMBL" id="JANPWB010000016">
    <property type="protein sequence ID" value="KAJ1085326.1"/>
    <property type="molecule type" value="Genomic_DNA"/>
</dbReference>